<dbReference type="PANTHER" id="PTHR18966">
    <property type="entry name" value="IONOTROPIC GLUTAMATE RECEPTOR"/>
    <property type="match status" value="1"/>
</dbReference>
<feature type="domain" description="Ionotropic glutamate receptor C-terminal" evidence="13">
    <location>
        <begin position="24"/>
        <end position="357"/>
    </location>
</feature>
<dbReference type="InterPro" id="IPR001320">
    <property type="entry name" value="Iontro_rcpt_C"/>
</dbReference>
<keyword evidence="8" id="KW-0325">Glycoprotein</keyword>
<dbReference type="InterPro" id="IPR001638">
    <property type="entry name" value="Solute-binding_3/MltF_N"/>
</dbReference>
<comment type="subcellular location">
    <subcellularLocation>
        <location evidence="1">Membrane</location>
        <topology evidence="1">Multi-pass membrane protein</topology>
    </subcellularLocation>
</comment>
<keyword evidence="3 10" id="KW-0812">Transmembrane</keyword>
<keyword evidence="15" id="KW-1185">Reference proteome</keyword>
<reference evidence="15" key="2">
    <citation type="submission" date="2019-01" db="EMBL/GenBank/DDBJ databases">
        <title>Genome sequence of Desulfonema ishimotonii strain Tokyo 01.</title>
        <authorList>
            <person name="Fukui M."/>
        </authorList>
    </citation>
    <scope>NUCLEOTIDE SEQUENCE [LARGE SCALE GENOMIC DNA]</scope>
    <source>
        <strain evidence="15">Tokyo 01</strain>
    </source>
</reference>
<keyword evidence="4 10" id="KW-1133">Transmembrane helix</keyword>
<feature type="signal peptide" evidence="11">
    <location>
        <begin position="1"/>
        <end position="19"/>
    </location>
</feature>
<dbReference type="Pfam" id="PF00497">
    <property type="entry name" value="SBP_bac_3"/>
    <property type="match status" value="1"/>
</dbReference>
<keyword evidence="6 10" id="KW-0472">Membrane</keyword>
<keyword evidence="9" id="KW-0407">Ion channel</keyword>
<evidence type="ECO:0000256" key="8">
    <source>
        <dbReference type="ARBA" id="ARBA00023180"/>
    </source>
</evidence>
<dbReference type="PRINTS" id="PR00169">
    <property type="entry name" value="KCHANNEL"/>
</dbReference>
<keyword evidence="7" id="KW-0675">Receptor</keyword>
<evidence type="ECO:0000256" key="1">
    <source>
        <dbReference type="ARBA" id="ARBA00004141"/>
    </source>
</evidence>
<feature type="chain" id="PRO_5019099416" evidence="11">
    <location>
        <begin position="20"/>
        <end position="357"/>
    </location>
</feature>
<feature type="transmembrane region" description="Helical" evidence="10">
    <location>
        <begin position="167"/>
        <end position="187"/>
    </location>
</feature>
<comment type="caution">
    <text evidence="14">The sequence shown here is derived from an EMBL/GenBank/DDBJ whole genome shotgun (WGS) entry which is preliminary data.</text>
</comment>
<dbReference type="Gene3D" id="1.10.287.70">
    <property type="match status" value="1"/>
</dbReference>
<evidence type="ECO:0000256" key="9">
    <source>
        <dbReference type="ARBA" id="ARBA00023303"/>
    </source>
</evidence>
<keyword evidence="11" id="KW-0732">Signal</keyword>
<dbReference type="Gene3D" id="1.20.5.110">
    <property type="match status" value="1"/>
</dbReference>
<dbReference type="SUPFAM" id="SSF53850">
    <property type="entry name" value="Periplasmic binding protein-like II"/>
    <property type="match status" value="1"/>
</dbReference>
<evidence type="ECO:0000256" key="5">
    <source>
        <dbReference type="ARBA" id="ARBA00023065"/>
    </source>
</evidence>
<evidence type="ECO:0000256" key="11">
    <source>
        <dbReference type="SAM" id="SignalP"/>
    </source>
</evidence>
<evidence type="ECO:0000313" key="14">
    <source>
        <dbReference type="EMBL" id="GBC61263.1"/>
    </source>
</evidence>
<dbReference type="EMBL" id="BEXT01000001">
    <property type="protein sequence ID" value="GBC61263.1"/>
    <property type="molecule type" value="Genomic_DNA"/>
</dbReference>
<keyword evidence="2" id="KW-0813">Transport</keyword>
<gene>
    <name evidence="14" type="ORF">DENIS_2223</name>
</gene>
<evidence type="ECO:0000256" key="10">
    <source>
        <dbReference type="SAM" id="Phobius"/>
    </source>
</evidence>
<dbReference type="SMART" id="SM00079">
    <property type="entry name" value="PBPe"/>
    <property type="match status" value="1"/>
</dbReference>
<feature type="domain" description="Solute-binding protein family 3/N-terminal" evidence="12">
    <location>
        <begin position="24"/>
        <end position="357"/>
    </location>
</feature>
<dbReference type="RefSeq" id="WP_166405034.1">
    <property type="nucleotide sequence ID" value="NZ_BEXT01000001.1"/>
</dbReference>
<protein>
    <submittedName>
        <fullName evidence="14">ABC transporter substrate-binding protein</fullName>
    </submittedName>
</protein>
<evidence type="ECO:0000313" key="15">
    <source>
        <dbReference type="Proteomes" id="UP000288096"/>
    </source>
</evidence>
<dbReference type="InterPro" id="IPR013099">
    <property type="entry name" value="K_chnl_dom"/>
</dbReference>
<reference evidence="15" key="1">
    <citation type="submission" date="2017-11" db="EMBL/GenBank/DDBJ databases">
        <authorList>
            <person name="Watanabe M."/>
            <person name="Kojima H."/>
        </authorList>
    </citation>
    <scope>NUCLEOTIDE SEQUENCE [LARGE SCALE GENOMIC DNA]</scope>
    <source>
        <strain evidence="15">Tokyo 01</strain>
    </source>
</reference>
<dbReference type="GO" id="GO:0016020">
    <property type="term" value="C:membrane"/>
    <property type="evidence" value="ECO:0007669"/>
    <property type="project" value="UniProtKB-SubCell"/>
</dbReference>
<dbReference type="SMART" id="SM00062">
    <property type="entry name" value="PBPb"/>
    <property type="match status" value="1"/>
</dbReference>
<dbReference type="Pfam" id="PF07885">
    <property type="entry name" value="Ion_trans_2"/>
    <property type="match status" value="1"/>
</dbReference>
<evidence type="ECO:0000256" key="7">
    <source>
        <dbReference type="ARBA" id="ARBA00023170"/>
    </source>
</evidence>
<evidence type="ECO:0000256" key="3">
    <source>
        <dbReference type="ARBA" id="ARBA00022692"/>
    </source>
</evidence>
<evidence type="ECO:0000256" key="2">
    <source>
        <dbReference type="ARBA" id="ARBA00022448"/>
    </source>
</evidence>
<evidence type="ECO:0000259" key="13">
    <source>
        <dbReference type="SMART" id="SM00079"/>
    </source>
</evidence>
<dbReference type="Proteomes" id="UP000288096">
    <property type="component" value="Unassembled WGS sequence"/>
</dbReference>
<name>A0A401FWE0_9BACT</name>
<feature type="transmembrane region" description="Helical" evidence="10">
    <location>
        <begin position="199"/>
        <end position="219"/>
    </location>
</feature>
<accession>A0A401FWE0</accession>
<organism evidence="14 15">
    <name type="scientific">Desulfonema ishimotonii</name>
    <dbReference type="NCBI Taxonomy" id="45657"/>
    <lineage>
        <taxon>Bacteria</taxon>
        <taxon>Pseudomonadati</taxon>
        <taxon>Thermodesulfobacteriota</taxon>
        <taxon>Desulfobacteria</taxon>
        <taxon>Desulfobacterales</taxon>
        <taxon>Desulfococcaceae</taxon>
        <taxon>Desulfonema</taxon>
    </lineage>
</organism>
<dbReference type="Gene3D" id="3.40.190.10">
    <property type="entry name" value="Periplasmic binding protein-like II"/>
    <property type="match status" value="2"/>
</dbReference>
<dbReference type="InterPro" id="IPR015683">
    <property type="entry name" value="Ionotropic_Glu_rcpt"/>
</dbReference>
<proteinExistence type="predicted"/>
<dbReference type="GO" id="GO:0015276">
    <property type="term" value="F:ligand-gated monoatomic ion channel activity"/>
    <property type="evidence" value="ECO:0007669"/>
    <property type="project" value="InterPro"/>
</dbReference>
<dbReference type="SUPFAM" id="SSF81324">
    <property type="entry name" value="Voltage-gated potassium channels"/>
    <property type="match status" value="1"/>
</dbReference>
<keyword evidence="5" id="KW-0406">Ion transport</keyword>
<evidence type="ECO:0000259" key="12">
    <source>
        <dbReference type="SMART" id="SM00062"/>
    </source>
</evidence>
<sequence length="357" mass="40144">MKQITVAILLLLCSTCAFADESGVLVVGVKPAPPFVEIDAQGRIEGFSVDLIAGLAGHLDPPRRVRFHTDPDIPSHLASLREGKADLGIAATTITADREQWLETSVPFYKADLAILVAVQESRMSIMMDFFTSKDFCLFLFSIFCFVFLTGNLIWFAEREDNFSKNYIRGVIQGMLWVVVTVTTVGYKDLYPKSAVGRLLAVLVMVLGIALFAISVAYLTSTLTVQQLRYAIAGPEDLYKHTVAVVEKTNTVTVLKRMGLGWKHQKPVKDLNQALEMLKSGQVQAVIHDRPMLQYLIRNEERGKFVILDQGFAPVYYGIFFPENSPLRKPFNLALLRAMEGGQDSYYYKLRRKWFGR</sequence>
<evidence type="ECO:0000256" key="6">
    <source>
        <dbReference type="ARBA" id="ARBA00023136"/>
    </source>
</evidence>
<evidence type="ECO:0000256" key="4">
    <source>
        <dbReference type="ARBA" id="ARBA00022989"/>
    </source>
</evidence>
<dbReference type="AlphaFoldDB" id="A0A401FWE0"/>
<feature type="transmembrane region" description="Helical" evidence="10">
    <location>
        <begin position="138"/>
        <end position="155"/>
    </location>
</feature>